<dbReference type="SUPFAM" id="SSF110087">
    <property type="entry name" value="DR1885-like metal-binding protein"/>
    <property type="match status" value="1"/>
</dbReference>
<dbReference type="Gene3D" id="2.60.40.1890">
    <property type="entry name" value="PCu(A)C copper chaperone"/>
    <property type="match status" value="1"/>
</dbReference>
<dbReference type="EMBL" id="CP013068">
    <property type="protein sequence ID" value="ALV26120.1"/>
    <property type="molecule type" value="Genomic_DNA"/>
</dbReference>
<evidence type="ECO:0000313" key="2">
    <source>
        <dbReference type="Proteomes" id="UP000064921"/>
    </source>
</evidence>
<dbReference type="InterPro" id="IPR058248">
    <property type="entry name" value="Lxx211020-like"/>
</dbReference>
<protein>
    <recommendedName>
        <fullName evidence="3">Copper chaperone PCu(A)C</fullName>
    </recommendedName>
</protein>
<dbReference type="Pfam" id="PF04314">
    <property type="entry name" value="PCuAC"/>
    <property type="match status" value="1"/>
</dbReference>
<dbReference type="PANTHER" id="PTHR36302:SF1">
    <property type="entry name" value="COPPER CHAPERONE PCU(A)C"/>
    <property type="match status" value="1"/>
</dbReference>
<dbReference type="Proteomes" id="UP000064921">
    <property type="component" value="Chromosome"/>
</dbReference>
<dbReference type="AlphaFoldDB" id="A0A0U3N012"/>
<gene>
    <name evidence="1" type="ORF">APZ00_02725</name>
</gene>
<dbReference type="KEGG" id="pphr:APZ00_02725"/>
<accession>A0A0U3N012</accession>
<reference evidence="1 2" key="1">
    <citation type="submission" date="2015-10" db="EMBL/GenBank/DDBJ databases">
        <title>The world's first case of liver abscess caused by Pannonibacter phragmitetus.</title>
        <authorList>
            <person name="Ming D."/>
            <person name="Wang M."/>
            <person name="Zhou Y."/>
            <person name="Jiang T."/>
            <person name="Hu S."/>
        </authorList>
    </citation>
    <scope>NUCLEOTIDE SEQUENCE [LARGE SCALE GENOMIC DNA]</scope>
    <source>
        <strain evidence="1 2">31801</strain>
    </source>
</reference>
<dbReference type="InterPro" id="IPR036182">
    <property type="entry name" value="PCuAC_sf"/>
</dbReference>
<dbReference type="PANTHER" id="PTHR36302">
    <property type="entry name" value="BLR7088 PROTEIN"/>
    <property type="match status" value="1"/>
</dbReference>
<name>A0A0U3N012_9HYPH</name>
<dbReference type="STRING" id="121719.APZ00_02725"/>
<dbReference type="RefSeq" id="WP_009452640.1">
    <property type="nucleotide sequence ID" value="NZ_CP013068.1"/>
</dbReference>
<proteinExistence type="predicted"/>
<organism evidence="1 2">
    <name type="scientific">Pannonibacter phragmitetus</name>
    <dbReference type="NCBI Taxonomy" id="121719"/>
    <lineage>
        <taxon>Bacteria</taxon>
        <taxon>Pseudomonadati</taxon>
        <taxon>Pseudomonadota</taxon>
        <taxon>Alphaproteobacteria</taxon>
        <taxon>Hyphomicrobiales</taxon>
        <taxon>Stappiaceae</taxon>
        <taxon>Pannonibacter</taxon>
    </lineage>
</organism>
<dbReference type="InterPro" id="IPR007410">
    <property type="entry name" value="LpqE-like"/>
</dbReference>
<sequence>MKPKLHLLLLAVVAVPSITVEGSAREILVSHENSVKMLQIEHAEVLISSSNTSLRTMYLTIWNGTTSSENLIGVESDSFTGVTVFRNTFGRRERMNNVLTIPAHAELKMVEPGVHLALDGFVANPLQPNTMPLTLRFERSGSITVNAKIVQDRSELTHHRHGEQDTPSE</sequence>
<evidence type="ECO:0000313" key="1">
    <source>
        <dbReference type="EMBL" id="ALV26120.1"/>
    </source>
</evidence>
<evidence type="ECO:0008006" key="3">
    <source>
        <dbReference type="Google" id="ProtNLM"/>
    </source>
</evidence>
<keyword evidence="2" id="KW-1185">Reference proteome</keyword>